<accession>V6IXD0</accession>
<gene>
    <name evidence="1" type="ORF">P343_13040</name>
</gene>
<dbReference type="PATRIC" id="fig|1395513.3.peg.2646"/>
<dbReference type="EMBL" id="AWTC01000013">
    <property type="protein sequence ID" value="EST11291.1"/>
    <property type="molecule type" value="Genomic_DNA"/>
</dbReference>
<dbReference type="RefSeq" id="WP_023510847.1">
    <property type="nucleotide sequence ID" value="NZ_AWTC01000013.1"/>
</dbReference>
<dbReference type="Proteomes" id="UP000018296">
    <property type="component" value="Unassembled WGS sequence"/>
</dbReference>
<reference evidence="1 2" key="1">
    <citation type="journal article" date="2013" name="Genome Announc.">
        <title>Genome Sequence of Sporolactobacillus laevolacticus DSM442, an Efficient Polymer-Grade D-Lactate Producer from Agricultural Waste Cottonseed as a Nitrogen Source.</title>
        <authorList>
            <person name="Wang H."/>
            <person name="Wang L."/>
            <person name="Ju J."/>
            <person name="Yu B."/>
            <person name="Ma Y."/>
        </authorList>
    </citation>
    <scope>NUCLEOTIDE SEQUENCE [LARGE SCALE GENOMIC DNA]</scope>
    <source>
        <strain evidence="1 2">DSM 442</strain>
    </source>
</reference>
<comment type="caution">
    <text evidence="1">The sequence shown here is derived from an EMBL/GenBank/DDBJ whole genome shotgun (WGS) entry which is preliminary data.</text>
</comment>
<protein>
    <submittedName>
        <fullName evidence="1">Uncharacterized protein</fullName>
    </submittedName>
</protein>
<sequence length="53" mass="5679">MQDVKDTANEVLTSPETIDKGAEIISTAVQKQGFKVDKETVSKLLSKAKAAES</sequence>
<name>V6IXD0_9BACL</name>
<keyword evidence="2" id="KW-1185">Reference proteome</keyword>
<evidence type="ECO:0000313" key="1">
    <source>
        <dbReference type="EMBL" id="EST11291.1"/>
    </source>
</evidence>
<proteinExistence type="predicted"/>
<dbReference type="AlphaFoldDB" id="V6IXD0"/>
<evidence type="ECO:0000313" key="2">
    <source>
        <dbReference type="Proteomes" id="UP000018296"/>
    </source>
</evidence>
<organism evidence="1 2">
    <name type="scientific">Sporolactobacillus laevolacticus DSM 442</name>
    <dbReference type="NCBI Taxonomy" id="1395513"/>
    <lineage>
        <taxon>Bacteria</taxon>
        <taxon>Bacillati</taxon>
        <taxon>Bacillota</taxon>
        <taxon>Bacilli</taxon>
        <taxon>Bacillales</taxon>
        <taxon>Sporolactobacillaceae</taxon>
        <taxon>Sporolactobacillus</taxon>
    </lineage>
</organism>